<dbReference type="Pfam" id="PF10604">
    <property type="entry name" value="Polyketide_cyc2"/>
    <property type="match status" value="1"/>
</dbReference>
<dbReference type="AlphaFoldDB" id="A0A918T1R5"/>
<dbReference type="SUPFAM" id="SSF55961">
    <property type="entry name" value="Bet v1-like"/>
    <property type="match status" value="1"/>
</dbReference>
<evidence type="ECO:0000313" key="2">
    <source>
        <dbReference type="Proteomes" id="UP000644020"/>
    </source>
</evidence>
<sequence length="159" mass="16876">MSRFRVVRVAAAPPEEVWRRLTDWPAHGRRVPLTRTTVLTPGPNGVGTRFAARTGVGPVGFEDSMEVVRWEPPREGRAGVCRLEKRGRAVRGWAEIEVAAGAAGGSRVVWTEELSVRGVPGVCGPLLARAGRVVFGRALDGLLRGGGSGNGPPSNGLSY</sequence>
<comment type="caution">
    <text evidence="1">The sequence shown here is derived from an EMBL/GenBank/DDBJ whole genome shotgun (WGS) entry which is preliminary data.</text>
</comment>
<dbReference type="RefSeq" id="WP_189977766.1">
    <property type="nucleotide sequence ID" value="NZ_BMUL01000007.1"/>
</dbReference>
<reference evidence="1" key="1">
    <citation type="journal article" date="2014" name="Int. J. Syst. Evol. Microbiol.">
        <title>Complete genome sequence of Corynebacterium casei LMG S-19264T (=DSM 44701T), isolated from a smear-ripened cheese.</title>
        <authorList>
            <consortium name="US DOE Joint Genome Institute (JGI-PGF)"/>
            <person name="Walter F."/>
            <person name="Albersmeier A."/>
            <person name="Kalinowski J."/>
            <person name="Ruckert C."/>
        </authorList>
    </citation>
    <scope>NUCLEOTIDE SEQUENCE</scope>
    <source>
        <strain evidence="1">JCM 4518</strain>
    </source>
</reference>
<dbReference type="InterPro" id="IPR023393">
    <property type="entry name" value="START-like_dom_sf"/>
</dbReference>
<evidence type="ECO:0000313" key="1">
    <source>
        <dbReference type="EMBL" id="GHA85940.1"/>
    </source>
</evidence>
<organism evidence="1 2">
    <name type="scientific">Streptomyces termitum</name>
    <dbReference type="NCBI Taxonomy" id="67368"/>
    <lineage>
        <taxon>Bacteria</taxon>
        <taxon>Bacillati</taxon>
        <taxon>Actinomycetota</taxon>
        <taxon>Actinomycetes</taxon>
        <taxon>Kitasatosporales</taxon>
        <taxon>Streptomycetaceae</taxon>
        <taxon>Streptomyces</taxon>
    </lineage>
</organism>
<name>A0A918T1R5_9ACTN</name>
<gene>
    <name evidence="1" type="ORF">GCM10010305_32250</name>
</gene>
<dbReference type="Proteomes" id="UP000644020">
    <property type="component" value="Unassembled WGS sequence"/>
</dbReference>
<accession>A0A918T1R5</accession>
<proteinExistence type="predicted"/>
<reference evidence="1" key="2">
    <citation type="submission" date="2020-09" db="EMBL/GenBank/DDBJ databases">
        <authorList>
            <person name="Sun Q."/>
            <person name="Ohkuma M."/>
        </authorList>
    </citation>
    <scope>NUCLEOTIDE SEQUENCE</scope>
    <source>
        <strain evidence="1">JCM 4518</strain>
    </source>
</reference>
<keyword evidence="2" id="KW-1185">Reference proteome</keyword>
<dbReference type="InterPro" id="IPR019587">
    <property type="entry name" value="Polyketide_cyclase/dehydratase"/>
</dbReference>
<evidence type="ECO:0008006" key="3">
    <source>
        <dbReference type="Google" id="ProtNLM"/>
    </source>
</evidence>
<protein>
    <recommendedName>
        <fullName evidence="3">SRPBCC family protein</fullName>
    </recommendedName>
</protein>
<dbReference type="Gene3D" id="3.30.530.20">
    <property type="match status" value="1"/>
</dbReference>
<dbReference type="EMBL" id="BMUL01000007">
    <property type="protein sequence ID" value="GHA85940.1"/>
    <property type="molecule type" value="Genomic_DNA"/>
</dbReference>